<dbReference type="InterPro" id="IPR036638">
    <property type="entry name" value="HLH_DNA-bd_sf"/>
</dbReference>
<proteinExistence type="predicted"/>
<keyword evidence="2" id="KW-0805">Transcription regulation</keyword>
<feature type="region of interest" description="Disordered" evidence="6">
    <location>
        <begin position="44"/>
        <end position="85"/>
    </location>
</feature>
<evidence type="ECO:0000256" key="6">
    <source>
        <dbReference type="SAM" id="MobiDB-lite"/>
    </source>
</evidence>
<keyword evidence="3" id="KW-0238">DNA-binding</keyword>
<dbReference type="KEGG" id="pco:PHACADRAFT_90008"/>
<keyword evidence="5" id="KW-0539">Nucleus</keyword>
<feature type="non-terminal residue" evidence="7">
    <location>
        <position position="1"/>
    </location>
</feature>
<evidence type="ECO:0000256" key="4">
    <source>
        <dbReference type="ARBA" id="ARBA00023163"/>
    </source>
</evidence>
<dbReference type="GeneID" id="18920672"/>
<dbReference type="EMBL" id="JH930470">
    <property type="protein sequence ID" value="EKM58248.1"/>
    <property type="molecule type" value="Genomic_DNA"/>
</dbReference>
<accession>K5W2Z4</accession>
<evidence type="ECO:0000313" key="8">
    <source>
        <dbReference type="Proteomes" id="UP000008370"/>
    </source>
</evidence>
<reference evidence="7 8" key="1">
    <citation type="journal article" date="2012" name="BMC Genomics">
        <title>Comparative genomics of the white-rot fungi, Phanerochaete carnosa and P. chrysosporium, to elucidate the genetic basis of the distinct wood types they colonize.</title>
        <authorList>
            <person name="Suzuki H."/>
            <person name="MacDonald J."/>
            <person name="Syed K."/>
            <person name="Salamov A."/>
            <person name="Hori C."/>
            <person name="Aerts A."/>
            <person name="Henrissat B."/>
            <person name="Wiebenga A."/>
            <person name="vanKuyk P.A."/>
            <person name="Barry K."/>
            <person name="Lindquist E."/>
            <person name="LaButti K."/>
            <person name="Lapidus A."/>
            <person name="Lucas S."/>
            <person name="Coutinho P."/>
            <person name="Gong Y."/>
            <person name="Samejima M."/>
            <person name="Mahadevan R."/>
            <person name="Abou-Zaid M."/>
            <person name="de Vries R.P."/>
            <person name="Igarashi K."/>
            <person name="Yadav J.S."/>
            <person name="Grigoriev I.V."/>
            <person name="Master E.R."/>
        </authorList>
    </citation>
    <scope>NUCLEOTIDE SEQUENCE [LARGE SCALE GENOMIC DNA]</scope>
    <source>
        <strain evidence="7 8">HHB-10118-sp</strain>
    </source>
</reference>
<evidence type="ECO:0000256" key="5">
    <source>
        <dbReference type="ARBA" id="ARBA00023242"/>
    </source>
</evidence>
<dbReference type="RefSeq" id="XP_007393572.1">
    <property type="nucleotide sequence ID" value="XM_007393510.1"/>
</dbReference>
<dbReference type="GO" id="GO:0005634">
    <property type="term" value="C:nucleus"/>
    <property type="evidence" value="ECO:0007669"/>
    <property type="project" value="UniProtKB-SubCell"/>
</dbReference>
<dbReference type="SUPFAM" id="SSF47459">
    <property type="entry name" value="HLH, helix-loop-helix DNA-binding domain"/>
    <property type="match status" value="1"/>
</dbReference>
<dbReference type="Proteomes" id="UP000008370">
    <property type="component" value="Unassembled WGS sequence"/>
</dbReference>
<name>K5W2Z4_PHACS</name>
<comment type="subcellular location">
    <subcellularLocation>
        <location evidence="1">Nucleus</location>
    </subcellularLocation>
</comment>
<dbReference type="HOGENOM" id="CLU_1571054_0_0_1"/>
<organism evidence="7 8">
    <name type="scientific">Phanerochaete carnosa (strain HHB-10118-sp)</name>
    <name type="common">White-rot fungus</name>
    <name type="synonym">Peniophora carnosa</name>
    <dbReference type="NCBI Taxonomy" id="650164"/>
    <lineage>
        <taxon>Eukaryota</taxon>
        <taxon>Fungi</taxon>
        <taxon>Dikarya</taxon>
        <taxon>Basidiomycota</taxon>
        <taxon>Agaricomycotina</taxon>
        <taxon>Agaricomycetes</taxon>
        <taxon>Polyporales</taxon>
        <taxon>Phanerochaetaceae</taxon>
        <taxon>Phanerochaete</taxon>
    </lineage>
</organism>
<evidence type="ECO:0000256" key="1">
    <source>
        <dbReference type="ARBA" id="ARBA00004123"/>
    </source>
</evidence>
<feature type="region of interest" description="Disordered" evidence="6">
    <location>
        <begin position="1"/>
        <end position="21"/>
    </location>
</feature>
<dbReference type="InterPro" id="IPR052207">
    <property type="entry name" value="Max-like/E-box_TFs"/>
</dbReference>
<dbReference type="PANTHER" id="PTHR15741">
    <property type="entry name" value="BASIC HELIX-LOOP-HELIX ZIP TRANSCRIPTION FACTOR"/>
    <property type="match status" value="1"/>
</dbReference>
<feature type="compositionally biased region" description="Basic and acidic residues" evidence="6">
    <location>
        <begin position="68"/>
        <end position="82"/>
    </location>
</feature>
<protein>
    <submittedName>
        <fullName evidence="7">Uncharacterized protein</fullName>
    </submittedName>
</protein>
<evidence type="ECO:0000256" key="2">
    <source>
        <dbReference type="ARBA" id="ARBA00023015"/>
    </source>
</evidence>
<dbReference type="OrthoDB" id="5778525at2759"/>
<keyword evidence="8" id="KW-1185">Reference proteome</keyword>
<sequence>KPALLSPSQKKANHIQSEQKRRANIRKGYEALCEAVPALREAIRTEEERGSCAARAEDDNRKRKKKAKSSEETEKPDGRAGPKSENFVLQQTIDHLNALLTERTKLMARLNQARATLSPGHPALQYPPNHLDDKGIPLWEREWTGGTGWGDAEDDAGDDEL</sequence>
<dbReference type="GO" id="GO:0000981">
    <property type="term" value="F:DNA-binding transcription factor activity, RNA polymerase II-specific"/>
    <property type="evidence" value="ECO:0007669"/>
    <property type="project" value="TreeGrafter"/>
</dbReference>
<feature type="compositionally biased region" description="Basic and acidic residues" evidence="6">
    <location>
        <begin position="44"/>
        <end position="61"/>
    </location>
</feature>
<dbReference type="InParanoid" id="K5W2Z4"/>
<evidence type="ECO:0000313" key="7">
    <source>
        <dbReference type="EMBL" id="EKM58248.1"/>
    </source>
</evidence>
<evidence type="ECO:0000256" key="3">
    <source>
        <dbReference type="ARBA" id="ARBA00023125"/>
    </source>
</evidence>
<dbReference type="PANTHER" id="PTHR15741:SF27">
    <property type="entry name" value="TRANSCRIPTION FACTOR AP-4"/>
    <property type="match status" value="1"/>
</dbReference>
<dbReference type="AlphaFoldDB" id="K5W2Z4"/>
<keyword evidence="4" id="KW-0804">Transcription</keyword>
<dbReference type="Gene3D" id="4.10.280.10">
    <property type="entry name" value="Helix-loop-helix DNA-binding domain"/>
    <property type="match status" value="1"/>
</dbReference>
<gene>
    <name evidence="7" type="ORF">PHACADRAFT_90008</name>
</gene>
<feature type="region of interest" description="Disordered" evidence="6">
    <location>
        <begin position="142"/>
        <end position="161"/>
    </location>
</feature>
<dbReference type="GO" id="GO:0046983">
    <property type="term" value="F:protein dimerization activity"/>
    <property type="evidence" value="ECO:0007669"/>
    <property type="project" value="InterPro"/>
</dbReference>
<dbReference type="STRING" id="650164.K5W2Z4"/>
<dbReference type="GO" id="GO:0000978">
    <property type="term" value="F:RNA polymerase II cis-regulatory region sequence-specific DNA binding"/>
    <property type="evidence" value="ECO:0007669"/>
    <property type="project" value="TreeGrafter"/>
</dbReference>
<feature type="compositionally biased region" description="Polar residues" evidence="6">
    <location>
        <begin position="1"/>
        <end position="16"/>
    </location>
</feature>
<feature type="compositionally biased region" description="Acidic residues" evidence="6">
    <location>
        <begin position="151"/>
        <end position="161"/>
    </location>
</feature>